<sequence>MAKNNPRRPIALPPKVLDWRNRRSWLASIRHYAGHVLTAELRQHLAQEQPECWSDDLCWLPDSEYILPEFTGSLTSYYTHFKGFHGCRPSSVSSYYERGLLGQNSDLLCDIFREIFSDVPKEDVENAIRQFADRSNSERGAMWLVGSDKFLIEQCGHYLIQGSEYLMALAAHLSRSPSGEDYRFRLRQYGIPTILEVDIPVKLVPGAQQVEVAKMILSEWGQLAARRPMGFGDDPPCYVVRQDIPPECVRGHCHPERIIDPHKGHRSYANPLLTCDVCC</sequence>
<dbReference type="Proteomes" id="UP000028782">
    <property type="component" value="Chromosome"/>
</dbReference>
<dbReference type="HOGENOM" id="CLU_1033941_0_0_4"/>
<gene>
    <name evidence="1" type="ORF">O987_14025</name>
</gene>
<dbReference type="AlphaFoldDB" id="A0A076PQA5"/>
<dbReference type="RefSeq" id="WP_051962181.1">
    <property type="nucleotide sequence ID" value="NZ_CP006704.1"/>
</dbReference>
<dbReference type="KEGG" id="ctes:O987_14025"/>
<organism evidence="1 2">
    <name type="scientific">Comamonas testosteroni TK102</name>
    <dbReference type="NCBI Taxonomy" id="1392005"/>
    <lineage>
        <taxon>Bacteria</taxon>
        <taxon>Pseudomonadati</taxon>
        <taxon>Pseudomonadota</taxon>
        <taxon>Betaproteobacteria</taxon>
        <taxon>Burkholderiales</taxon>
        <taxon>Comamonadaceae</taxon>
        <taxon>Comamonas</taxon>
    </lineage>
</organism>
<protein>
    <submittedName>
        <fullName evidence="1">Uncharacterized protein</fullName>
    </submittedName>
</protein>
<evidence type="ECO:0000313" key="1">
    <source>
        <dbReference type="EMBL" id="AIJ46921.1"/>
    </source>
</evidence>
<dbReference type="EMBL" id="CP006704">
    <property type="protein sequence ID" value="AIJ46921.1"/>
    <property type="molecule type" value="Genomic_DNA"/>
</dbReference>
<reference evidence="1 2" key="1">
    <citation type="journal article" date="2014" name="Genome Announc.">
        <title>Complete Genome Sequence of Polychlorinated Biphenyl Degrader Comamonas testosteroni TK102 (NBRC 109938).</title>
        <authorList>
            <person name="Fukuda K."/>
            <person name="Hosoyama A."/>
            <person name="Tsuchikane K."/>
            <person name="Ohji S."/>
            <person name="Yamazoe A."/>
            <person name="Fujita N."/>
            <person name="Shintani M."/>
            <person name="Kimbara K."/>
        </authorList>
    </citation>
    <scope>NUCLEOTIDE SEQUENCE [LARGE SCALE GENOMIC DNA]</scope>
    <source>
        <strain evidence="1">TK102</strain>
    </source>
</reference>
<evidence type="ECO:0000313" key="2">
    <source>
        <dbReference type="Proteomes" id="UP000028782"/>
    </source>
</evidence>
<accession>A0A076PQA5</accession>
<name>A0A076PQA5_COMTE</name>
<proteinExistence type="predicted"/>